<evidence type="ECO:0000313" key="1">
    <source>
        <dbReference type="EMBL" id="MFM9329909.1"/>
    </source>
</evidence>
<comment type="caution">
    <text evidence="1">The sequence shown here is derived from an EMBL/GenBank/DDBJ whole genome shotgun (WGS) entry which is preliminary data.</text>
</comment>
<accession>A0ACC7P2T4</accession>
<gene>
    <name evidence="1" type="ORF">ACI1P1_16560</name>
</gene>
<dbReference type="Proteomes" id="UP001631969">
    <property type="component" value="Unassembled WGS sequence"/>
</dbReference>
<sequence>MVEKTITIDGIPALLWGGDSPKVIIAVHGNLSSKSDAPIRMLAEVAVPLGYQVLSFDLPEHGDRKDDPALCKPQYAVPDLKQVFAFASARADSIRLWANSIGAYFSLLAYKDEVMKQSLFLSPVVDMARLIQNMMTWFGVTEEQLYEEKEISTPMGPVLYWDYYQYVRENPIMKWNTPTSILYGKKDELCEYDAVSSFCSRFHGRLTLSDHSEHYFHTEEDLAIYREWLRHSIPRK</sequence>
<proteinExistence type="predicted"/>
<name>A0ACC7P2T4_9BACL</name>
<protein>
    <submittedName>
        <fullName evidence="1">Alpha/beta hydrolase</fullName>
    </submittedName>
</protein>
<dbReference type="EMBL" id="JBJURJ010000010">
    <property type="protein sequence ID" value="MFM9329909.1"/>
    <property type="molecule type" value="Genomic_DNA"/>
</dbReference>
<evidence type="ECO:0000313" key="2">
    <source>
        <dbReference type="Proteomes" id="UP001631969"/>
    </source>
</evidence>
<organism evidence="1 2">
    <name type="scientific">Paenibacillus mesotrionivorans</name>
    <dbReference type="NCBI Taxonomy" id="3160968"/>
    <lineage>
        <taxon>Bacteria</taxon>
        <taxon>Bacillati</taxon>
        <taxon>Bacillota</taxon>
        <taxon>Bacilli</taxon>
        <taxon>Bacillales</taxon>
        <taxon>Paenibacillaceae</taxon>
        <taxon>Paenibacillus</taxon>
    </lineage>
</organism>
<keyword evidence="1" id="KW-0378">Hydrolase</keyword>
<reference evidence="1" key="1">
    <citation type="submission" date="2024-12" db="EMBL/GenBank/DDBJ databases">
        <authorList>
            <person name="Wu N."/>
        </authorList>
    </citation>
    <scope>NUCLEOTIDE SEQUENCE</scope>
    <source>
        <strain evidence="1">P15</strain>
    </source>
</reference>
<keyword evidence="2" id="KW-1185">Reference proteome</keyword>